<organism evidence="1 2">
    <name type="scientific">Liparis tanakae</name>
    <name type="common">Tanaka's snailfish</name>
    <dbReference type="NCBI Taxonomy" id="230148"/>
    <lineage>
        <taxon>Eukaryota</taxon>
        <taxon>Metazoa</taxon>
        <taxon>Chordata</taxon>
        <taxon>Craniata</taxon>
        <taxon>Vertebrata</taxon>
        <taxon>Euteleostomi</taxon>
        <taxon>Actinopterygii</taxon>
        <taxon>Neopterygii</taxon>
        <taxon>Teleostei</taxon>
        <taxon>Neoteleostei</taxon>
        <taxon>Acanthomorphata</taxon>
        <taxon>Eupercaria</taxon>
        <taxon>Perciformes</taxon>
        <taxon>Cottioidei</taxon>
        <taxon>Cottales</taxon>
        <taxon>Liparidae</taxon>
        <taxon>Liparis</taxon>
    </lineage>
</organism>
<name>A0A4Z2GRW1_9TELE</name>
<sequence length="75" mass="8356">MAALDVWERTFDLASSGKKKSCSSAVVTFSWLGMLTLNRSLCFDFVPFVTERGMSFSTLDSASPFSRRSSSDSWE</sequence>
<dbReference type="AlphaFoldDB" id="A0A4Z2GRW1"/>
<comment type="caution">
    <text evidence="1">The sequence shown here is derived from an EMBL/GenBank/DDBJ whole genome shotgun (WGS) entry which is preliminary data.</text>
</comment>
<keyword evidence="2" id="KW-1185">Reference proteome</keyword>
<dbReference type="EMBL" id="SRLO01000434">
    <property type="protein sequence ID" value="TNN56216.1"/>
    <property type="molecule type" value="Genomic_DNA"/>
</dbReference>
<gene>
    <name evidence="1" type="ORF">EYF80_033592</name>
</gene>
<evidence type="ECO:0000313" key="2">
    <source>
        <dbReference type="Proteomes" id="UP000314294"/>
    </source>
</evidence>
<dbReference type="Proteomes" id="UP000314294">
    <property type="component" value="Unassembled WGS sequence"/>
</dbReference>
<evidence type="ECO:0000313" key="1">
    <source>
        <dbReference type="EMBL" id="TNN56216.1"/>
    </source>
</evidence>
<proteinExistence type="predicted"/>
<accession>A0A4Z2GRW1</accession>
<reference evidence="1 2" key="1">
    <citation type="submission" date="2019-03" db="EMBL/GenBank/DDBJ databases">
        <title>First draft genome of Liparis tanakae, snailfish: a comprehensive survey of snailfish specific genes.</title>
        <authorList>
            <person name="Kim W."/>
            <person name="Song I."/>
            <person name="Jeong J.-H."/>
            <person name="Kim D."/>
            <person name="Kim S."/>
            <person name="Ryu S."/>
            <person name="Song J.Y."/>
            <person name="Lee S.K."/>
        </authorList>
    </citation>
    <scope>NUCLEOTIDE SEQUENCE [LARGE SCALE GENOMIC DNA]</scope>
    <source>
        <tissue evidence="1">Muscle</tissue>
    </source>
</reference>
<protein>
    <submittedName>
        <fullName evidence="1">Uncharacterized protein</fullName>
    </submittedName>
</protein>